<dbReference type="PANTHER" id="PTHR45947">
    <property type="entry name" value="SULFOQUINOVOSYL TRANSFERASE SQD2"/>
    <property type="match status" value="1"/>
</dbReference>
<dbReference type="EC" id="2.4.-.-" evidence="1"/>
<protein>
    <submittedName>
        <fullName evidence="1">Glycosyltransferase</fullName>
        <ecNumber evidence="1">2.4.-.-</ecNumber>
    </submittedName>
</protein>
<dbReference type="SUPFAM" id="SSF53756">
    <property type="entry name" value="UDP-Glycosyltransferase/glycogen phosphorylase"/>
    <property type="match status" value="1"/>
</dbReference>
<dbReference type="GO" id="GO:0016757">
    <property type="term" value="F:glycosyltransferase activity"/>
    <property type="evidence" value="ECO:0007669"/>
    <property type="project" value="UniProtKB-KW"/>
</dbReference>
<keyword evidence="2" id="KW-1185">Reference proteome</keyword>
<dbReference type="EMBL" id="JAKOGG010000014">
    <property type="protein sequence ID" value="MCS4557916.1"/>
    <property type="molecule type" value="Genomic_DNA"/>
</dbReference>
<sequence length="381" mass="42385">MTAKLRLLWLTQHYPPAAGGMALSCDRIVRHLRAQGVHITLYHLKHASPHKTTFYSDELGCDYRVGLADNPAHGLNLLWHEIAEQTFDAVVGYGFPWALHGARIFAAWKQLPLLTCIRGNDFDVNILDARRSANLLDILSASRLVLTVSQDKATRIKALLPAVNVANMGNGIDLSQWQPLPFDQQQASSWREQRQLNSATKVIGLIGHLKDKKGCAFFISTLQRLRLLERDVHLLLVGDIDNATAQLLDSLPPQSWSHEPVLDRYQLPARYLACDLIAIPSFYDGTPNVLLEAAALGIAVLGARCGGMADILTPDNGWLFTPNDSDSLSQALTHWQASSPTEVSLKASRLQQLIFEQYQAEHEARRYIKLIEETIAPLPGR</sequence>
<dbReference type="Proteomes" id="UP001201549">
    <property type="component" value="Unassembled WGS sequence"/>
</dbReference>
<dbReference type="Pfam" id="PF13692">
    <property type="entry name" value="Glyco_trans_1_4"/>
    <property type="match status" value="1"/>
</dbReference>
<dbReference type="InterPro" id="IPR050194">
    <property type="entry name" value="Glycosyltransferase_grp1"/>
</dbReference>
<proteinExistence type="predicted"/>
<dbReference type="PANTHER" id="PTHR45947:SF3">
    <property type="entry name" value="SULFOQUINOVOSYL TRANSFERASE SQD2"/>
    <property type="match status" value="1"/>
</dbReference>
<organism evidence="1 2">
    <name type="scientific">Shewanella electrica</name>
    <dbReference type="NCBI Taxonomy" id="515560"/>
    <lineage>
        <taxon>Bacteria</taxon>
        <taxon>Pseudomonadati</taxon>
        <taxon>Pseudomonadota</taxon>
        <taxon>Gammaproteobacteria</taxon>
        <taxon>Alteromonadales</taxon>
        <taxon>Shewanellaceae</taxon>
        <taxon>Shewanella</taxon>
    </lineage>
</organism>
<evidence type="ECO:0000313" key="1">
    <source>
        <dbReference type="EMBL" id="MCS4557916.1"/>
    </source>
</evidence>
<accession>A0ABT2FPE6</accession>
<keyword evidence="1" id="KW-0328">Glycosyltransferase</keyword>
<dbReference type="Gene3D" id="3.40.50.2000">
    <property type="entry name" value="Glycogen Phosphorylase B"/>
    <property type="match status" value="2"/>
</dbReference>
<dbReference type="RefSeq" id="WP_238897375.1">
    <property type="nucleotide sequence ID" value="NZ_JAKOGG010000014.1"/>
</dbReference>
<dbReference type="PROSITE" id="PS51257">
    <property type="entry name" value="PROKAR_LIPOPROTEIN"/>
    <property type="match status" value="1"/>
</dbReference>
<name>A0ABT2FPE6_9GAMM</name>
<reference evidence="1 2" key="1">
    <citation type="submission" date="2022-02" db="EMBL/GenBank/DDBJ databases">
        <authorList>
            <person name="Zhuang L."/>
        </authorList>
    </citation>
    <scope>NUCLEOTIDE SEQUENCE [LARGE SCALE GENOMIC DNA]</scope>
    <source>
        <strain evidence="1 2">C32</strain>
    </source>
</reference>
<evidence type="ECO:0000313" key="2">
    <source>
        <dbReference type="Proteomes" id="UP001201549"/>
    </source>
</evidence>
<keyword evidence="1" id="KW-0808">Transferase</keyword>
<comment type="caution">
    <text evidence="1">The sequence shown here is derived from an EMBL/GenBank/DDBJ whole genome shotgun (WGS) entry which is preliminary data.</text>
</comment>
<reference evidence="2" key="2">
    <citation type="submission" date="2023-07" db="EMBL/GenBank/DDBJ databases">
        <title>Shewanella mangrovi sp. nov., an acetaldehyde- degrading bacterium isolated from mangrove sediment.</title>
        <authorList>
            <person name="Liu Y."/>
        </authorList>
    </citation>
    <scope>NUCLEOTIDE SEQUENCE [LARGE SCALE GENOMIC DNA]</scope>
    <source>
        <strain evidence="2">C32</strain>
    </source>
</reference>
<gene>
    <name evidence="1" type="ORF">L9G74_15835</name>
</gene>